<comment type="caution">
    <text evidence="6">The sequence shown here is derived from an EMBL/GenBank/DDBJ whole genome shotgun (WGS) entry which is preliminary data.</text>
</comment>
<feature type="transmembrane region" description="Helical" evidence="4">
    <location>
        <begin position="12"/>
        <end position="36"/>
    </location>
</feature>
<feature type="transmembrane region" description="Helical" evidence="4">
    <location>
        <begin position="351"/>
        <end position="369"/>
    </location>
</feature>
<accession>A0A0M9UBP9</accession>
<proteinExistence type="inferred from homology"/>
<dbReference type="Pfam" id="PF00535">
    <property type="entry name" value="Glycos_transf_2"/>
    <property type="match status" value="1"/>
</dbReference>
<keyword evidence="4" id="KW-0812">Transmembrane</keyword>
<reference evidence="7" key="2">
    <citation type="submission" date="2015-08" db="EMBL/GenBank/DDBJ databases">
        <title>Draft Genome Sequence of a Heterotrophic Facultative Anaerobic Bacterium Ardenticatena maritima Strain 110S.</title>
        <authorList>
            <person name="Kawaichi S."/>
            <person name="Yoshida T."/>
            <person name="Sako Y."/>
            <person name="Nakamura R."/>
        </authorList>
    </citation>
    <scope>NUCLEOTIDE SEQUENCE [LARGE SCALE GENOMIC DNA]</scope>
    <source>
        <strain evidence="7">110S</strain>
    </source>
</reference>
<evidence type="ECO:0000256" key="3">
    <source>
        <dbReference type="ARBA" id="ARBA00022679"/>
    </source>
</evidence>
<dbReference type="RefSeq" id="WP_054491931.1">
    <property type="nucleotide sequence ID" value="NZ_BBZA01000024.1"/>
</dbReference>
<keyword evidence="4" id="KW-0472">Membrane</keyword>
<dbReference type="AlphaFoldDB" id="A0A0M9UBP9"/>
<dbReference type="PANTHER" id="PTHR43630">
    <property type="entry name" value="POLY-BETA-1,6-N-ACETYL-D-GLUCOSAMINE SYNTHASE"/>
    <property type="match status" value="1"/>
</dbReference>
<evidence type="ECO:0000256" key="2">
    <source>
        <dbReference type="ARBA" id="ARBA00022676"/>
    </source>
</evidence>
<protein>
    <recommendedName>
        <fullName evidence="5">Glycosyltransferase 2-like domain-containing protein</fullName>
    </recommendedName>
</protein>
<dbReference type="SUPFAM" id="SSF53448">
    <property type="entry name" value="Nucleotide-diphospho-sugar transferases"/>
    <property type="match status" value="1"/>
</dbReference>
<dbReference type="InParanoid" id="A0A0M9UBP9"/>
<dbReference type="CDD" id="cd06423">
    <property type="entry name" value="CESA_like"/>
    <property type="match status" value="1"/>
</dbReference>
<dbReference type="OrthoDB" id="9806824at2"/>
<sequence>MSEQVWRFIIFWGVWLLVPILVDLTTAIANVVGVLAMRYRRRRLYRPLTYYPFISIVIPVYNSEETLEPCLRSIAAQDYPLDRMEILCISNGTTDNSFGVFARLQAELPLHMRWHTILNKGKAWALNAGIHLARGQYIFNVDSDVVLAPDAVRKVVEVFEVEPDMVAATGSIQVLPPPPDASLARRVLAECEFFEYLTAFHVGREHQTLLNNLYTLSGAFSIFRREALLETFLYSQLTVTEDTDLTFEFYERFRDKRVGAISTAIAYVHSIESLSALYAQRVRWQRGQVEVSARHRHLLKRPWWAFWGFNPRRVLLIDHTLSFPRAVWTFLLPVLVFFGYSLSLIVTTFIVLYFFYLGIDLLWVAVALSSAPPFAWRRARAAWWVLFLLPAYRMLVYWFRLSGFLHAMAEPGTWRVSDPMQQVRAGVADVQRRATQAYAALLASLK</sequence>
<feature type="transmembrane region" description="Helical" evidence="4">
    <location>
        <begin position="326"/>
        <end position="345"/>
    </location>
</feature>
<name>A0A0M9UBP9_9CHLR</name>
<evidence type="ECO:0000313" key="7">
    <source>
        <dbReference type="Proteomes" id="UP000037784"/>
    </source>
</evidence>
<evidence type="ECO:0000256" key="4">
    <source>
        <dbReference type="SAM" id="Phobius"/>
    </source>
</evidence>
<evidence type="ECO:0000259" key="5">
    <source>
        <dbReference type="Pfam" id="PF00535"/>
    </source>
</evidence>
<dbReference type="NCBIfam" id="TIGR03111">
    <property type="entry name" value="glyc2_xrt_Gpos1"/>
    <property type="match status" value="1"/>
</dbReference>
<dbReference type="PANTHER" id="PTHR43630:SF1">
    <property type="entry name" value="POLY-BETA-1,6-N-ACETYL-D-GLUCOSAMINE SYNTHASE"/>
    <property type="match status" value="1"/>
</dbReference>
<evidence type="ECO:0000313" key="6">
    <source>
        <dbReference type="EMBL" id="GAP62007.1"/>
    </source>
</evidence>
<keyword evidence="7" id="KW-1185">Reference proteome</keyword>
<keyword evidence="2" id="KW-0328">Glycosyltransferase</keyword>
<evidence type="ECO:0000256" key="1">
    <source>
        <dbReference type="ARBA" id="ARBA00006739"/>
    </source>
</evidence>
<comment type="similarity">
    <text evidence="1">Belongs to the glycosyltransferase 2 family.</text>
</comment>
<keyword evidence="4" id="KW-1133">Transmembrane helix</keyword>
<keyword evidence="3" id="KW-0808">Transferase</keyword>
<feature type="transmembrane region" description="Helical" evidence="4">
    <location>
        <begin position="381"/>
        <end position="399"/>
    </location>
</feature>
<dbReference type="GO" id="GO:0016757">
    <property type="term" value="F:glycosyltransferase activity"/>
    <property type="evidence" value="ECO:0007669"/>
    <property type="project" value="UniProtKB-KW"/>
</dbReference>
<dbReference type="EMBL" id="BBZA01000024">
    <property type="protein sequence ID" value="GAP62007.1"/>
    <property type="molecule type" value="Genomic_DNA"/>
</dbReference>
<gene>
    <name evidence="6" type="ORF">ARMA_0430</name>
</gene>
<feature type="domain" description="Glycosyltransferase 2-like" evidence="5">
    <location>
        <begin position="55"/>
        <end position="229"/>
    </location>
</feature>
<dbReference type="InterPro" id="IPR029044">
    <property type="entry name" value="Nucleotide-diphossugar_trans"/>
</dbReference>
<organism evidence="6 7">
    <name type="scientific">Ardenticatena maritima</name>
    <dbReference type="NCBI Taxonomy" id="872965"/>
    <lineage>
        <taxon>Bacteria</taxon>
        <taxon>Bacillati</taxon>
        <taxon>Chloroflexota</taxon>
        <taxon>Ardenticatenia</taxon>
        <taxon>Ardenticatenales</taxon>
        <taxon>Ardenticatenaceae</taxon>
        <taxon>Ardenticatena</taxon>
    </lineage>
</organism>
<dbReference type="Gene3D" id="3.90.550.10">
    <property type="entry name" value="Spore Coat Polysaccharide Biosynthesis Protein SpsA, Chain A"/>
    <property type="match status" value="1"/>
</dbReference>
<dbReference type="InterPro" id="IPR017542">
    <property type="entry name" value="XrtG-assoc_glycosyltfrase"/>
</dbReference>
<reference evidence="6 7" key="1">
    <citation type="journal article" date="2015" name="Genome Announc.">
        <title>Draft Genome Sequence of a Heterotrophic Facultative Anaerobic Thermophilic Bacterium, Ardenticatena maritima Strain 110ST.</title>
        <authorList>
            <person name="Kawaichi S."/>
            <person name="Yoshida T."/>
            <person name="Sako Y."/>
            <person name="Nakamura R."/>
        </authorList>
    </citation>
    <scope>NUCLEOTIDE SEQUENCE [LARGE SCALE GENOMIC DNA]</scope>
    <source>
        <strain evidence="6 7">110S</strain>
    </source>
</reference>
<dbReference type="InterPro" id="IPR001173">
    <property type="entry name" value="Glyco_trans_2-like"/>
</dbReference>
<dbReference type="Proteomes" id="UP000037784">
    <property type="component" value="Unassembled WGS sequence"/>
</dbReference>